<feature type="transmembrane region" description="Helical" evidence="5">
    <location>
        <begin position="118"/>
        <end position="139"/>
    </location>
</feature>
<accession>A0ABQ8JXV0</accession>
<evidence type="ECO:0000256" key="1">
    <source>
        <dbReference type="ARBA" id="ARBA00004141"/>
    </source>
</evidence>
<feature type="transmembrane region" description="Helical" evidence="5">
    <location>
        <begin position="46"/>
        <end position="65"/>
    </location>
</feature>
<keyword evidence="2 5" id="KW-0812">Transmembrane</keyword>
<feature type="transmembrane region" description="Helical" evidence="5">
    <location>
        <begin position="159"/>
        <end position="187"/>
    </location>
</feature>
<dbReference type="PANTHER" id="PTHR31465:SF9">
    <property type="entry name" value="SPHINGOID LONG-CHAIN BASE TRANSPORTER RSB1"/>
    <property type="match status" value="1"/>
</dbReference>
<name>A0ABQ8JXV0_9APHY</name>
<dbReference type="PANTHER" id="PTHR31465">
    <property type="entry name" value="PROTEIN RTA1-RELATED"/>
    <property type="match status" value="1"/>
</dbReference>
<evidence type="ECO:0000256" key="4">
    <source>
        <dbReference type="ARBA" id="ARBA00023136"/>
    </source>
</evidence>
<dbReference type="Pfam" id="PF04479">
    <property type="entry name" value="RTA1"/>
    <property type="match status" value="1"/>
</dbReference>
<comment type="subcellular location">
    <subcellularLocation>
        <location evidence="1">Membrane</location>
        <topology evidence="1">Multi-pass membrane protein</topology>
    </subcellularLocation>
</comment>
<feature type="transmembrane region" description="Helical" evidence="5">
    <location>
        <begin position="80"/>
        <end position="106"/>
    </location>
</feature>
<protein>
    <submittedName>
        <fullName evidence="6">RTA1 like protein-domain-containing protein</fullName>
    </submittedName>
</protein>
<dbReference type="GeneID" id="71999352"/>
<keyword evidence="7" id="KW-1185">Reference proteome</keyword>
<reference evidence="6 7" key="1">
    <citation type="journal article" date="2021" name="Environ. Microbiol.">
        <title>Gene family expansions and transcriptome signatures uncover fungal adaptations to wood decay.</title>
        <authorList>
            <person name="Hage H."/>
            <person name="Miyauchi S."/>
            <person name="Viragh M."/>
            <person name="Drula E."/>
            <person name="Min B."/>
            <person name="Chaduli D."/>
            <person name="Navarro D."/>
            <person name="Favel A."/>
            <person name="Norest M."/>
            <person name="Lesage-Meessen L."/>
            <person name="Balint B."/>
            <person name="Merenyi Z."/>
            <person name="de Eugenio L."/>
            <person name="Morin E."/>
            <person name="Martinez A.T."/>
            <person name="Baldrian P."/>
            <person name="Stursova M."/>
            <person name="Martinez M.J."/>
            <person name="Novotny C."/>
            <person name="Magnuson J.K."/>
            <person name="Spatafora J.W."/>
            <person name="Maurice S."/>
            <person name="Pangilinan J."/>
            <person name="Andreopoulos W."/>
            <person name="LaButti K."/>
            <person name="Hundley H."/>
            <person name="Na H."/>
            <person name="Kuo A."/>
            <person name="Barry K."/>
            <person name="Lipzen A."/>
            <person name="Henrissat B."/>
            <person name="Riley R."/>
            <person name="Ahrendt S."/>
            <person name="Nagy L.G."/>
            <person name="Grigoriev I.V."/>
            <person name="Martin F."/>
            <person name="Rosso M.N."/>
        </authorList>
    </citation>
    <scope>NUCLEOTIDE SEQUENCE [LARGE SCALE GENOMIC DNA]</scope>
    <source>
        <strain evidence="6 7">CIRM-BRFM 1785</strain>
    </source>
</reference>
<evidence type="ECO:0000313" key="6">
    <source>
        <dbReference type="EMBL" id="KAH9829051.1"/>
    </source>
</evidence>
<evidence type="ECO:0000256" key="5">
    <source>
        <dbReference type="SAM" id="Phobius"/>
    </source>
</evidence>
<gene>
    <name evidence="6" type="ORF">C8Q71DRAFT_451202</name>
</gene>
<evidence type="ECO:0000256" key="3">
    <source>
        <dbReference type="ARBA" id="ARBA00022989"/>
    </source>
</evidence>
<proteinExistence type="predicted"/>
<dbReference type="Proteomes" id="UP000814176">
    <property type="component" value="Unassembled WGS sequence"/>
</dbReference>
<feature type="transmembrane region" description="Helical" evidence="5">
    <location>
        <begin position="19"/>
        <end position="39"/>
    </location>
</feature>
<comment type="caution">
    <text evidence="6">The sequence shown here is derived from an EMBL/GenBank/DDBJ whole genome shotgun (WGS) entry which is preliminary data.</text>
</comment>
<organism evidence="6 7">
    <name type="scientific">Rhodofomes roseus</name>
    <dbReference type="NCBI Taxonomy" id="34475"/>
    <lineage>
        <taxon>Eukaryota</taxon>
        <taxon>Fungi</taxon>
        <taxon>Dikarya</taxon>
        <taxon>Basidiomycota</taxon>
        <taxon>Agaricomycotina</taxon>
        <taxon>Agaricomycetes</taxon>
        <taxon>Polyporales</taxon>
        <taxon>Rhodofomes</taxon>
    </lineage>
</organism>
<feature type="transmembrane region" description="Helical" evidence="5">
    <location>
        <begin position="208"/>
        <end position="228"/>
    </location>
</feature>
<keyword evidence="3 5" id="KW-1133">Transmembrane helix</keyword>
<dbReference type="InterPro" id="IPR007568">
    <property type="entry name" value="RTA1"/>
</dbReference>
<keyword evidence="4 5" id="KW-0472">Membrane</keyword>
<evidence type="ECO:0000256" key="2">
    <source>
        <dbReference type="ARBA" id="ARBA00022692"/>
    </source>
</evidence>
<sequence>MTLQSRKLLNRNPYGYVPTEWICILFIVLFSVSTLLHAIQATRYRLWFLLCTACLAGILEIVGWAGREWSIFDILQMTPYLMQIVCTIIGPTPFVAAMFVMLGEMIRRLGSRYSRLSATLYTIIFCSCDVISLVIQALGGAAASNAVANGENPENGGHIMLAGICFQLAAITFYMVLASEFVIRCLLDKPLHGADKAPPATHALDRKHAIMLGALTFASICIYIRSIYRTIELSDGWTGHIIHTQRYFNWLDGGMVALAMFTLNCIHPGLILGPAETWNAKPADAPMPQVEEIRLGNRGRPASNETLLVKPPNVGHGLGGVAV</sequence>
<feature type="transmembrane region" description="Helical" evidence="5">
    <location>
        <begin position="248"/>
        <end position="266"/>
    </location>
</feature>
<dbReference type="RefSeq" id="XP_047772583.1">
    <property type="nucleotide sequence ID" value="XM_047918620.1"/>
</dbReference>
<evidence type="ECO:0000313" key="7">
    <source>
        <dbReference type="Proteomes" id="UP000814176"/>
    </source>
</evidence>
<dbReference type="EMBL" id="JADCUA010000044">
    <property type="protein sequence ID" value="KAH9829051.1"/>
    <property type="molecule type" value="Genomic_DNA"/>
</dbReference>